<evidence type="ECO:0008006" key="4">
    <source>
        <dbReference type="Google" id="ProtNLM"/>
    </source>
</evidence>
<proteinExistence type="predicted"/>
<dbReference type="Proteomes" id="UP001214854">
    <property type="component" value="Unassembled WGS sequence"/>
</dbReference>
<evidence type="ECO:0000313" key="2">
    <source>
        <dbReference type="EMBL" id="MDC7683233.1"/>
    </source>
</evidence>
<dbReference type="EMBL" id="JAQQKX010000005">
    <property type="protein sequence ID" value="MDC7683233.1"/>
    <property type="molecule type" value="Genomic_DNA"/>
</dbReference>
<name>A0ABT5HT38_9CAUL</name>
<keyword evidence="3" id="KW-1185">Reference proteome</keyword>
<dbReference type="RefSeq" id="WP_272747708.1">
    <property type="nucleotide sequence ID" value="NZ_JAQQKX010000005.1"/>
</dbReference>
<gene>
    <name evidence="2" type="ORF">PQU92_08085</name>
</gene>
<dbReference type="SUPFAM" id="SSF53335">
    <property type="entry name" value="S-adenosyl-L-methionine-dependent methyltransferases"/>
    <property type="match status" value="1"/>
</dbReference>
<comment type="caution">
    <text evidence="2">The sequence shown here is derived from an EMBL/GenBank/DDBJ whole genome shotgun (WGS) entry which is preliminary data.</text>
</comment>
<accession>A0ABT5HT38</accession>
<evidence type="ECO:0000256" key="1">
    <source>
        <dbReference type="SAM" id="MobiDB-lite"/>
    </source>
</evidence>
<sequence length="237" mass="27096">MARSTAGRAVSEQHRPAPIDGHQTDLLIDMDKANELQLFPTHPWTVRAVWEILGPLIFPDTWPDVPQDLDIYDPCAGLGHMVEPLREIFPRVFASDVHDWGKGYPVADALFFAAGKGRRNIAFMNPPFDKPLKGMAARMIRQAQHSCEHVIALCRLSFLSTIDRYHLHHDNELGNLRHVLIVTERAPMQLGLYNPKCSKPQEYAYFHYQRGFKGYPQIIGIPKGSRARHFRPEDVRI</sequence>
<protein>
    <recommendedName>
        <fullName evidence="4">Methyltransferase</fullName>
    </recommendedName>
</protein>
<reference evidence="2 3" key="1">
    <citation type="submission" date="2023-01" db="EMBL/GenBank/DDBJ databases">
        <title>Novel species of the genus Asticcacaulis isolated from rivers.</title>
        <authorList>
            <person name="Lu H."/>
        </authorList>
    </citation>
    <scope>NUCLEOTIDE SEQUENCE [LARGE SCALE GENOMIC DNA]</scope>
    <source>
        <strain evidence="2 3">BYS171W</strain>
    </source>
</reference>
<evidence type="ECO:0000313" key="3">
    <source>
        <dbReference type="Proteomes" id="UP001214854"/>
    </source>
</evidence>
<organism evidence="2 3">
    <name type="scientific">Asticcacaulis aquaticus</name>
    <dbReference type="NCBI Taxonomy" id="2984212"/>
    <lineage>
        <taxon>Bacteria</taxon>
        <taxon>Pseudomonadati</taxon>
        <taxon>Pseudomonadota</taxon>
        <taxon>Alphaproteobacteria</taxon>
        <taxon>Caulobacterales</taxon>
        <taxon>Caulobacteraceae</taxon>
        <taxon>Asticcacaulis</taxon>
    </lineage>
</organism>
<feature type="region of interest" description="Disordered" evidence="1">
    <location>
        <begin position="1"/>
        <end position="22"/>
    </location>
</feature>
<dbReference type="InterPro" id="IPR029063">
    <property type="entry name" value="SAM-dependent_MTases_sf"/>
</dbReference>